<sequence length="1005" mass="110696">MDTQTAPEQDALQSFISDGTPDAIRARYASLPALAAELDFGELDRSIVVLDTETTGFSFNHDELTQIAAARMDRGEIVEWFVTFVNPGKPIPEEVAHLTNIHDADVASAPEPEEALAALVKFVGDSKIVAHNAEFDRTFTTRHPSGYPLLENTWIDSLDLARIAVPRLKSHRLLDLVRAFGAPLSTHRADADVAATCAVFRILLAGIAAMPTALVREIARLTTADRWPTQVVFEWFASEEGRRNVSRETFEAPESDRSFSLRSLRRERLGKVERSAKVDADDIAADPLRSLVFPTAEEIDEAFSADGLVGSLYEDFEPREEQRVMAEAVRAAFASSENLMVEAGTGVGKSMAYLVPSALTARKNGITVGVATKTNALLDQLVYHELPALSRSLAEADPDAPPLTYAPLKGFAHYPCLRKIDRLVGDGDHVRVVAGKEQSQAPALAALLSFIEQTEYDDMDSLKIDYRVLSRRMVTTTSHDCLRRKCPYFGVSCFVHGARRRAEAADVVVTNHSLLFCDLVADGGLLPPIRYWTVDEAHGAEAEARRAFSLALSAEDITRLAGRVSADESSRNVFVRAERRVVAPSAEEGATLFYALTAKARAAGTVYADAAREFCAHLKDLLFFDQNKKGKGYETVELWINGDIRQSATFSQVIELGQLLSSAAEKLVTASQELVGYLEGLDGAAEVQREVASLAIELKDQVKAIDIILVHPDEAYAYAATLSRKKDRVAEKLEALLVNVGPAMNDTLFARTHSVVFASATLVVDDRFDAFEAALGLNASEFSACRMCRLDSSYDFDGQMTVYVAEDMPEPNDPRYLDALQRFLTDAHRAQRGSMLTLFTNRREMEKCFDEVQPRLKEDDLRLVCQKWGVSVKGLRDDFLADEHLSLFALKSFWEGFDAPGATLKGVVIPKLPFSKPTDPLSCERAARDDQAWRRYVLPAAVLEVKQAAGRLIRKADDTGVLILADRRLLTKSYGKAFLNSLPSRTIKVLPTAAIVEELARDAGR</sequence>
<dbReference type="PROSITE" id="PS51193">
    <property type="entry name" value="HELICASE_ATP_BIND_2"/>
    <property type="match status" value="1"/>
</dbReference>
<dbReference type="SUPFAM" id="SSF53098">
    <property type="entry name" value="Ribonuclease H-like"/>
    <property type="match status" value="1"/>
</dbReference>
<dbReference type="InterPro" id="IPR006555">
    <property type="entry name" value="ATP-dep_Helicase_C"/>
</dbReference>
<keyword evidence="3" id="KW-0269">Exonuclease</keyword>
<dbReference type="InterPro" id="IPR027417">
    <property type="entry name" value="P-loop_NTPase"/>
</dbReference>
<protein>
    <submittedName>
        <fullName evidence="7">DNA polymerase III subunit epsilon</fullName>
    </submittedName>
</protein>
<dbReference type="FunFam" id="3.30.420.10:FF:000045">
    <property type="entry name" value="3'-5' exonuclease DinG"/>
    <property type="match status" value="1"/>
</dbReference>
<keyword evidence="8" id="KW-1185">Reference proteome</keyword>
<proteinExistence type="inferred from homology"/>
<evidence type="ECO:0000256" key="1">
    <source>
        <dbReference type="ARBA" id="ARBA00022741"/>
    </source>
</evidence>
<dbReference type="GO" id="GO:0004527">
    <property type="term" value="F:exonuclease activity"/>
    <property type="evidence" value="ECO:0007669"/>
    <property type="project" value="UniProtKB-KW"/>
</dbReference>
<keyword evidence="1" id="KW-0547">Nucleotide-binding</keyword>
<dbReference type="InterPro" id="IPR012337">
    <property type="entry name" value="RNaseH-like_sf"/>
</dbReference>
<dbReference type="GO" id="GO:0016818">
    <property type="term" value="F:hydrolase activity, acting on acid anhydrides, in phosphorus-containing anhydrides"/>
    <property type="evidence" value="ECO:0007669"/>
    <property type="project" value="InterPro"/>
</dbReference>
<dbReference type="AlphaFoldDB" id="A0A2K2U379"/>
<keyword evidence="3" id="KW-0540">Nuclease</keyword>
<dbReference type="GO" id="GO:0006281">
    <property type="term" value="P:DNA repair"/>
    <property type="evidence" value="ECO:0007669"/>
    <property type="project" value="TreeGrafter"/>
</dbReference>
<dbReference type="SMART" id="SM00491">
    <property type="entry name" value="HELICc2"/>
    <property type="match status" value="1"/>
</dbReference>
<dbReference type="InterPro" id="IPR013520">
    <property type="entry name" value="Ribonucl_H"/>
</dbReference>
<gene>
    <name evidence="7" type="ORF">C2L80_10390</name>
</gene>
<dbReference type="InterPro" id="IPR014013">
    <property type="entry name" value="Helic_SF1/SF2_ATP-bd_DinG/Rad3"/>
</dbReference>
<dbReference type="Proteomes" id="UP000236488">
    <property type="component" value="Unassembled WGS sequence"/>
</dbReference>
<dbReference type="PANTHER" id="PTHR11472">
    <property type="entry name" value="DNA REPAIR DEAD HELICASE RAD3/XP-D SUBFAMILY MEMBER"/>
    <property type="match status" value="1"/>
</dbReference>
<comment type="caution">
    <text evidence="7">The sequence shown here is derived from an EMBL/GenBank/DDBJ whole genome shotgun (WGS) entry which is preliminary data.</text>
</comment>
<feature type="domain" description="Helicase ATP-binding" evidence="6">
    <location>
        <begin position="308"/>
        <end position="584"/>
    </location>
</feature>
<dbReference type="PANTHER" id="PTHR11472:SF34">
    <property type="entry name" value="REGULATOR OF TELOMERE ELONGATION HELICASE 1"/>
    <property type="match status" value="1"/>
</dbReference>
<organism evidence="7 8">
    <name type="scientific">Rubneribacter badeniensis</name>
    <dbReference type="NCBI Taxonomy" id="2070688"/>
    <lineage>
        <taxon>Bacteria</taxon>
        <taxon>Bacillati</taxon>
        <taxon>Actinomycetota</taxon>
        <taxon>Coriobacteriia</taxon>
        <taxon>Eggerthellales</taxon>
        <taxon>Eggerthellaceae</taxon>
        <taxon>Rubneribacter</taxon>
    </lineage>
</organism>
<dbReference type="CDD" id="cd06127">
    <property type="entry name" value="DEDDh"/>
    <property type="match status" value="1"/>
</dbReference>
<name>A0A2K2U379_9ACTN</name>
<dbReference type="Gene3D" id="3.30.420.10">
    <property type="entry name" value="Ribonuclease H-like superfamily/Ribonuclease H"/>
    <property type="match status" value="1"/>
</dbReference>
<comment type="similarity">
    <text evidence="5">Belongs to the helicase family. DinG subfamily.</text>
</comment>
<reference evidence="7 8" key="1">
    <citation type="journal article" date="2018" name="Int. J. Syst. Evol. Microbiol.">
        <title>Rubneribacter badeniensis gen. nov., sp. nov. and Enteroscipio rubneri gen. nov., sp. nov., new members of the Eggerthellaceae isolated from human faeces.</title>
        <authorList>
            <person name="Danylec N."/>
            <person name="Gobl A."/>
            <person name="Stoll D.A."/>
            <person name="Hetzer B."/>
            <person name="Kulling S.E."/>
            <person name="Huch M."/>
        </authorList>
    </citation>
    <scope>NUCLEOTIDE SEQUENCE [LARGE SCALE GENOMIC DNA]</scope>
    <source>
        <strain evidence="7 8">ResAG-85</strain>
    </source>
</reference>
<evidence type="ECO:0000313" key="7">
    <source>
        <dbReference type="EMBL" id="PNV64739.1"/>
    </source>
</evidence>
<evidence type="ECO:0000256" key="4">
    <source>
        <dbReference type="ARBA" id="ARBA00022840"/>
    </source>
</evidence>
<dbReference type="GO" id="GO:0005524">
    <property type="term" value="F:ATP binding"/>
    <property type="evidence" value="ECO:0007669"/>
    <property type="project" value="UniProtKB-KW"/>
</dbReference>
<keyword evidence="2" id="KW-0378">Hydrolase</keyword>
<dbReference type="EMBL" id="PPEL01000071">
    <property type="protein sequence ID" value="PNV64739.1"/>
    <property type="molecule type" value="Genomic_DNA"/>
</dbReference>
<accession>A0A2K2U379</accession>
<dbReference type="Gene3D" id="3.40.50.300">
    <property type="entry name" value="P-loop containing nucleotide triphosphate hydrolases"/>
    <property type="match status" value="2"/>
</dbReference>
<dbReference type="InterPro" id="IPR036397">
    <property type="entry name" value="RNaseH_sf"/>
</dbReference>
<dbReference type="SMART" id="SM00479">
    <property type="entry name" value="EXOIII"/>
    <property type="match status" value="1"/>
</dbReference>
<evidence type="ECO:0000256" key="5">
    <source>
        <dbReference type="ARBA" id="ARBA00038058"/>
    </source>
</evidence>
<evidence type="ECO:0000256" key="2">
    <source>
        <dbReference type="ARBA" id="ARBA00022801"/>
    </source>
</evidence>
<dbReference type="SUPFAM" id="SSF52540">
    <property type="entry name" value="P-loop containing nucleoside triphosphate hydrolases"/>
    <property type="match status" value="1"/>
</dbReference>
<dbReference type="GO" id="GO:0003678">
    <property type="term" value="F:DNA helicase activity"/>
    <property type="evidence" value="ECO:0007669"/>
    <property type="project" value="TreeGrafter"/>
</dbReference>
<keyword evidence="4" id="KW-0067">ATP-binding</keyword>
<dbReference type="RefSeq" id="WP_103263162.1">
    <property type="nucleotide sequence ID" value="NZ_PPEL01000071.1"/>
</dbReference>
<evidence type="ECO:0000313" key="8">
    <source>
        <dbReference type="Proteomes" id="UP000236488"/>
    </source>
</evidence>
<dbReference type="GO" id="GO:0003676">
    <property type="term" value="F:nucleic acid binding"/>
    <property type="evidence" value="ECO:0007669"/>
    <property type="project" value="InterPro"/>
</dbReference>
<evidence type="ECO:0000259" key="6">
    <source>
        <dbReference type="PROSITE" id="PS51193"/>
    </source>
</evidence>
<dbReference type="Pfam" id="PF00929">
    <property type="entry name" value="RNase_T"/>
    <property type="match status" value="1"/>
</dbReference>
<dbReference type="InterPro" id="IPR045028">
    <property type="entry name" value="DinG/Rad3-like"/>
</dbReference>
<evidence type="ECO:0000256" key="3">
    <source>
        <dbReference type="ARBA" id="ARBA00022839"/>
    </source>
</evidence>
<dbReference type="Pfam" id="PF13307">
    <property type="entry name" value="Helicase_C_2"/>
    <property type="match status" value="1"/>
</dbReference>